<sequence>MHYVLLFAVSNDVKNVLVLAATITPYHLDVWHIGETPHNLGTEDFQYLASKSDGFSGSDISICPVRATLDAEFFREYSSGMWVHCEGDHPKAEKCTFEELKAKVEAPKIQLPPNTKADFDSVLEKQKPTVSKAEIDACEKFTKDFGIDG</sequence>
<keyword evidence="2" id="KW-0067">ATP-binding</keyword>
<dbReference type="InterPro" id="IPR050304">
    <property type="entry name" value="MT-severing_AAA_ATPase"/>
</dbReference>
<dbReference type="AlphaFoldDB" id="A0A7N2LL41"/>
<dbReference type="Gramene" id="QL04p085394:mrna">
    <property type="protein sequence ID" value="QL04p085394:mrna"/>
    <property type="gene ID" value="QL04p085394"/>
</dbReference>
<dbReference type="EnsemblPlants" id="QL04p085394:mrna">
    <property type="protein sequence ID" value="QL04p085394:mrna"/>
    <property type="gene ID" value="QL04p085394"/>
</dbReference>
<dbReference type="Proteomes" id="UP000594261">
    <property type="component" value="Chromosome 4"/>
</dbReference>
<dbReference type="Pfam" id="PF09336">
    <property type="entry name" value="Vps4_C"/>
    <property type="match status" value="1"/>
</dbReference>
<dbReference type="GO" id="GO:0007033">
    <property type="term" value="P:vacuole organization"/>
    <property type="evidence" value="ECO:0007669"/>
    <property type="project" value="TreeGrafter"/>
</dbReference>
<keyword evidence="5" id="KW-1185">Reference proteome</keyword>
<feature type="domain" description="Spastin/Vps4 C-terminal" evidence="3">
    <location>
        <begin position="82"/>
        <end position="146"/>
    </location>
</feature>
<name>A0A7N2LL41_QUELO</name>
<evidence type="ECO:0000259" key="3">
    <source>
        <dbReference type="Pfam" id="PF09336"/>
    </source>
</evidence>
<reference evidence="4" key="2">
    <citation type="submission" date="2021-01" db="UniProtKB">
        <authorList>
            <consortium name="EnsemblPlants"/>
        </authorList>
    </citation>
    <scope>IDENTIFICATION</scope>
</reference>
<dbReference type="InParanoid" id="A0A7N2LL41"/>
<reference evidence="4 5" key="1">
    <citation type="journal article" date="2016" name="G3 (Bethesda)">
        <title>First Draft Assembly and Annotation of the Genome of a California Endemic Oak Quercus lobata Nee (Fagaceae).</title>
        <authorList>
            <person name="Sork V.L."/>
            <person name="Fitz-Gibbon S.T."/>
            <person name="Puiu D."/>
            <person name="Crepeau M."/>
            <person name="Gugger P.F."/>
            <person name="Sherman R."/>
            <person name="Stevens K."/>
            <person name="Langley C.H."/>
            <person name="Pellegrini M."/>
            <person name="Salzberg S.L."/>
        </authorList>
    </citation>
    <scope>NUCLEOTIDE SEQUENCE [LARGE SCALE GENOMIC DNA]</scope>
    <source>
        <strain evidence="4 5">cv. SW786</strain>
    </source>
</reference>
<evidence type="ECO:0000256" key="2">
    <source>
        <dbReference type="ARBA" id="ARBA00022840"/>
    </source>
</evidence>
<dbReference type="GO" id="GO:0005524">
    <property type="term" value="F:ATP binding"/>
    <property type="evidence" value="ECO:0007669"/>
    <property type="project" value="UniProtKB-KW"/>
</dbReference>
<dbReference type="GO" id="GO:0016197">
    <property type="term" value="P:endosomal transport"/>
    <property type="evidence" value="ECO:0007669"/>
    <property type="project" value="TreeGrafter"/>
</dbReference>
<proteinExistence type="predicted"/>
<keyword evidence="1" id="KW-0547">Nucleotide-binding</keyword>
<dbReference type="EMBL" id="LRBV02000004">
    <property type="status" value="NOT_ANNOTATED_CDS"/>
    <property type="molecule type" value="Genomic_DNA"/>
</dbReference>
<dbReference type="PANTHER" id="PTHR23074:SF83">
    <property type="entry name" value="VACUOLAR PROTEIN SORTING-ASSOCIATED PROTEIN 4A"/>
    <property type="match status" value="1"/>
</dbReference>
<organism evidence="4 5">
    <name type="scientific">Quercus lobata</name>
    <name type="common">Valley oak</name>
    <dbReference type="NCBI Taxonomy" id="97700"/>
    <lineage>
        <taxon>Eukaryota</taxon>
        <taxon>Viridiplantae</taxon>
        <taxon>Streptophyta</taxon>
        <taxon>Embryophyta</taxon>
        <taxon>Tracheophyta</taxon>
        <taxon>Spermatophyta</taxon>
        <taxon>Magnoliopsida</taxon>
        <taxon>eudicotyledons</taxon>
        <taxon>Gunneridae</taxon>
        <taxon>Pentapetalae</taxon>
        <taxon>rosids</taxon>
        <taxon>fabids</taxon>
        <taxon>Fagales</taxon>
        <taxon>Fagaceae</taxon>
        <taxon>Quercus</taxon>
    </lineage>
</organism>
<evidence type="ECO:0000313" key="5">
    <source>
        <dbReference type="Proteomes" id="UP000594261"/>
    </source>
</evidence>
<dbReference type="Gene3D" id="1.10.8.60">
    <property type="match status" value="1"/>
</dbReference>
<dbReference type="InterPro" id="IPR015415">
    <property type="entry name" value="Spast_Vps4_C"/>
</dbReference>
<evidence type="ECO:0000256" key="1">
    <source>
        <dbReference type="ARBA" id="ARBA00022741"/>
    </source>
</evidence>
<evidence type="ECO:0000313" key="4">
    <source>
        <dbReference type="EnsemblPlants" id="QL04p085394:mrna"/>
    </source>
</evidence>
<dbReference type="GO" id="GO:0016887">
    <property type="term" value="F:ATP hydrolysis activity"/>
    <property type="evidence" value="ECO:0007669"/>
    <property type="project" value="TreeGrafter"/>
</dbReference>
<dbReference type="PANTHER" id="PTHR23074">
    <property type="entry name" value="AAA DOMAIN-CONTAINING"/>
    <property type="match status" value="1"/>
</dbReference>
<protein>
    <recommendedName>
        <fullName evidence="3">Spastin/Vps4 C-terminal domain-containing protein</fullName>
    </recommendedName>
</protein>
<accession>A0A7N2LL41</accession>